<dbReference type="GO" id="GO:2000494">
    <property type="term" value="P:positive regulation of interleukin-18-mediated signaling pathway"/>
    <property type="evidence" value="ECO:0007669"/>
    <property type="project" value="UniProtKB-ARBA"/>
</dbReference>
<dbReference type="InterPro" id="IPR000157">
    <property type="entry name" value="TIR_dom"/>
</dbReference>
<dbReference type="AlphaFoldDB" id="A0AAV3AKN7"/>
<dbReference type="PANTHER" id="PTHR47230:SF2">
    <property type="entry name" value="TIR DOMAIN-CONTAINING ADAPTER MOLECULE 2"/>
    <property type="match status" value="1"/>
</dbReference>
<evidence type="ECO:0000256" key="17">
    <source>
        <dbReference type="ARBA" id="ARBA00023136"/>
    </source>
</evidence>
<dbReference type="GO" id="GO:0032481">
    <property type="term" value="P:positive regulation of type I interferon production"/>
    <property type="evidence" value="ECO:0007669"/>
    <property type="project" value="TreeGrafter"/>
</dbReference>
<dbReference type="InterPro" id="IPR046946">
    <property type="entry name" value="TCAM1/2"/>
</dbReference>
<evidence type="ECO:0000256" key="15">
    <source>
        <dbReference type="ARBA" id="ARBA00022859"/>
    </source>
</evidence>
<evidence type="ECO:0000256" key="23">
    <source>
        <dbReference type="ARBA" id="ARBA00072691"/>
    </source>
</evidence>
<dbReference type="GO" id="GO:0006954">
    <property type="term" value="P:inflammatory response"/>
    <property type="evidence" value="ECO:0007669"/>
    <property type="project" value="UniProtKB-KW"/>
</dbReference>
<keyword evidence="18" id="KW-0395">Inflammatory response</keyword>
<keyword evidence="14" id="KW-0256">Endoplasmic reticulum</keyword>
<evidence type="ECO:0000256" key="3">
    <source>
        <dbReference type="ARBA" id="ARBA00004240"/>
    </source>
</evidence>
<evidence type="ECO:0000313" key="26">
    <source>
        <dbReference type="EMBL" id="DBA23347.1"/>
    </source>
</evidence>
<keyword evidence="17" id="KW-0472">Membrane</keyword>
<keyword evidence="15" id="KW-0391">Immunity</keyword>
<reference evidence="26" key="1">
    <citation type="thesis" date="2020" institute="ProQuest LLC" country="789 East Eisenhower Parkway, Ann Arbor, MI, USA">
        <title>Comparative Genomics and Chromosome Evolution.</title>
        <authorList>
            <person name="Mudd A.B."/>
        </authorList>
    </citation>
    <scope>NUCLEOTIDE SEQUENCE</scope>
    <source>
        <strain evidence="26">1538</strain>
        <tissue evidence="26">Blood</tissue>
    </source>
</reference>
<dbReference type="PANTHER" id="PTHR47230">
    <property type="entry name" value="TIR DOMAIN-CONTAINING ADAPTER MOLECULE 1"/>
    <property type="match status" value="1"/>
</dbReference>
<keyword evidence="20" id="KW-0449">Lipoprotein</keyword>
<dbReference type="InterPro" id="IPR035897">
    <property type="entry name" value="Toll_tir_struct_dom_sf"/>
</dbReference>
<name>A0AAV3AKN7_PYXAD</name>
<dbReference type="Proteomes" id="UP001181693">
    <property type="component" value="Unassembled WGS sequence"/>
</dbReference>
<dbReference type="GO" id="GO:0005794">
    <property type="term" value="C:Golgi apparatus"/>
    <property type="evidence" value="ECO:0007669"/>
    <property type="project" value="UniProtKB-SubCell"/>
</dbReference>
<evidence type="ECO:0000256" key="8">
    <source>
        <dbReference type="ARBA" id="ARBA00022475"/>
    </source>
</evidence>
<comment type="caution">
    <text evidence="26">The sequence shown here is derived from an EMBL/GenBank/DDBJ whole genome shotgun (WGS) entry which is preliminary data.</text>
</comment>
<evidence type="ECO:0000256" key="22">
    <source>
        <dbReference type="ARBA" id="ARBA00063028"/>
    </source>
</evidence>
<keyword evidence="27" id="KW-1185">Reference proteome</keyword>
<keyword evidence="8" id="KW-1003">Cell membrane</keyword>
<evidence type="ECO:0000256" key="16">
    <source>
        <dbReference type="ARBA" id="ARBA00023034"/>
    </source>
</evidence>
<sequence>MGNVNRRRKPPLDDGRADKIQITEEEPTCSSKHNSAQVLTTQMCSSLELNEEVFYKFVILHAETDINEAIRMKDLLQDNFNVKPGIIFAEMPAGQYLLKTLDNAVNGSAWTIILLTKNFLKETWCEFQSHATLINSINMYHKYNTVIPVRPKDNYLPRDKTPFPLNLFNALEEKSPEFSCLVERTFQESIYQKHYATWKAEKESMEQRET</sequence>
<comment type="function">
    <text evidence="21">Functions as a sorting adapter in different signaling pathways to facilitate downstream signaling leading to type I interferon induction. In TLR4 signaling, physically bridges TLR4 and TICAM1 and functionally transmits signal to TICAM1 in early endosomes after endocytosis of TLR4. In TLR2 signaling, physically bridges TLR2 and MYD88 and is required for the TLR2-dependent movement of MYD88 to endosomes following ligand engagement. Involved in IL-18 signaling and is proposed to function as a sorting adapter for MYD88 in IL-18 signaling during adaptive immune response. Forms a complex with RAB11FIP2 that is recruited to the phagosomes to promote the activation of the actin-regulatory GTPases RAC1 and CDC42 and subsequent phagocytosis of Gram-negative bacteria.</text>
</comment>
<keyword evidence="10" id="KW-0597">Phosphoprotein</keyword>
<keyword evidence="19" id="KW-0966">Cell projection</keyword>
<dbReference type="FunFam" id="3.40.50.10140:FF:000014">
    <property type="entry name" value="TIR domain-containing adapter molecule 2"/>
    <property type="match status" value="1"/>
</dbReference>
<evidence type="ECO:0000256" key="5">
    <source>
        <dbReference type="ARBA" id="ARBA00004496"/>
    </source>
</evidence>
<evidence type="ECO:0000256" key="2">
    <source>
        <dbReference type="ARBA" id="ARBA00004236"/>
    </source>
</evidence>
<evidence type="ECO:0000256" key="11">
    <source>
        <dbReference type="ARBA" id="ARBA00022588"/>
    </source>
</evidence>
<dbReference type="GO" id="GO:0001891">
    <property type="term" value="C:phagocytic cup"/>
    <property type="evidence" value="ECO:0007669"/>
    <property type="project" value="UniProtKB-SubCell"/>
</dbReference>
<protein>
    <recommendedName>
        <fullName evidence="23">TIR domain-containing adapter molecule 2</fullName>
    </recommendedName>
    <alternativeName>
        <fullName evidence="24">TRIF-related adapter molecule</fullName>
    </alternativeName>
</protein>
<dbReference type="GO" id="GO:0035591">
    <property type="term" value="F:signaling adaptor activity"/>
    <property type="evidence" value="ECO:0007669"/>
    <property type="project" value="TreeGrafter"/>
</dbReference>
<evidence type="ECO:0000256" key="10">
    <source>
        <dbReference type="ARBA" id="ARBA00022553"/>
    </source>
</evidence>
<evidence type="ECO:0000259" key="25">
    <source>
        <dbReference type="PROSITE" id="PS50104"/>
    </source>
</evidence>
<evidence type="ECO:0000256" key="7">
    <source>
        <dbReference type="ARBA" id="ARBA00004603"/>
    </source>
</evidence>
<dbReference type="PROSITE" id="PS50104">
    <property type="entry name" value="TIR"/>
    <property type="match status" value="1"/>
</dbReference>
<evidence type="ECO:0000256" key="20">
    <source>
        <dbReference type="ARBA" id="ARBA00023288"/>
    </source>
</evidence>
<dbReference type="GO" id="GO:0045087">
    <property type="term" value="P:innate immune response"/>
    <property type="evidence" value="ECO:0007669"/>
    <property type="project" value="UniProtKB-KW"/>
</dbReference>
<dbReference type="GO" id="GO:0006897">
    <property type="term" value="P:endocytosis"/>
    <property type="evidence" value="ECO:0007669"/>
    <property type="project" value="UniProtKB-ARBA"/>
</dbReference>
<evidence type="ECO:0000256" key="18">
    <source>
        <dbReference type="ARBA" id="ARBA00023198"/>
    </source>
</evidence>
<keyword evidence="11" id="KW-0399">Innate immunity</keyword>
<evidence type="ECO:0000256" key="6">
    <source>
        <dbReference type="ARBA" id="ARBA00004555"/>
    </source>
</evidence>
<evidence type="ECO:0000256" key="13">
    <source>
        <dbReference type="ARBA" id="ARBA00022753"/>
    </source>
</evidence>
<dbReference type="SUPFAM" id="SSF52200">
    <property type="entry name" value="Toll/Interleukin receptor TIR domain"/>
    <property type="match status" value="1"/>
</dbReference>
<evidence type="ECO:0000256" key="1">
    <source>
        <dbReference type="ARBA" id="ARBA00004231"/>
    </source>
</evidence>
<dbReference type="Pfam" id="PF13676">
    <property type="entry name" value="TIR_2"/>
    <property type="match status" value="1"/>
</dbReference>
<dbReference type="Gene3D" id="3.40.50.10140">
    <property type="entry name" value="Toll/interleukin-1 receptor homology (TIR) domain"/>
    <property type="match status" value="1"/>
</dbReference>
<evidence type="ECO:0000256" key="4">
    <source>
        <dbReference type="ARBA" id="ARBA00004412"/>
    </source>
</evidence>
<dbReference type="GO" id="GO:0005769">
    <property type="term" value="C:early endosome"/>
    <property type="evidence" value="ECO:0007669"/>
    <property type="project" value="UniProtKB-SubCell"/>
</dbReference>
<dbReference type="GO" id="GO:0005783">
    <property type="term" value="C:endoplasmic reticulum"/>
    <property type="evidence" value="ECO:0007669"/>
    <property type="project" value="UniProtKB-SubCell"/>
</dbReference>
<evidence type="ECO:0000256" key="19">
    <source>
        <dbReference type="ARBA" id="ARBA00023273"/>
    </source>
</evidence>
<keyword evidence="9" id="KW-0963">Cytoplasm</keyword>
<keyword evidence="12" id="KW-0519">Myristate</keyword>
<dbReference type="GO" id="GO:0071651">
    <property type="term" value="P:positive regulation of chemokine (C-C motif) ligand 5 production"/>
    <property type="evidence" value="ECO:0007669"/>
    <property type="project" value="UniProtKB-ARBA"/>
</dbReference>
<proteinExistence type="predicted"/>
<keyword evidence="16" id="KW-0333">Golgi apparatus</keyword>
<evidence type="ECO:0000313" key="27">
    <source>
        <dbReference type="Proteomes" id="UP001181693"/>
    </source>
</evidence>
<evidence type="ECO:0000256" key="21">
    <source>
        <dbReference type="ARBA" id="ARBA00056963"/>
    </source>
</evidence>
<gene>
    <name evidence="26" type="ORF">GDO54_014268</name>
</gene>
<organism evidence="26 27">
    <name type="scientific">Pyxicephalus adspersus</name>
    <name type="common">African bullfrog</name>
    <dbReference type="NCBI Taxonomy" id="30357"/>
    <lineage>
        <taxon>Eukaryota</taxon>
        <taxon>Metazoa</taxon>
        <taxon>Chordata</taxon>
        <taxon>Craniata</taxon>
        <taxon>Vertebrata</taxon>
        <taxon>Euteleostomi</taxon>
        <taxon>Amphibia</taxon>
        <taxon>Batrachia</taxon>
        <taxon>Anura</taxon>
        <taxon>Neobatrachia</taxon>
        <taxon>Ranoidea</taxon>
        <taxon>Pyxicephalidae</taxon>
        <taxon>Pyxicephalinae</taxon>
        <taxon>Pyxicephalus</taxon>
    </lineage>
</organism>
<dbReference type="EMBL" id="DYDO01000006">
    <property type="protein sequence ID" value="DBA23347.1"/>
    <property type="molecule type" value="Genomic_DNA"/>
</dbReference>
<comment type="subcellular location">
    <subcellularLocation>
        <location evidence="2">Cell membrane</location>
    </subcellularLocation>
    <subcellularLocation>
        <location evidence="1">Cell projection</location>
        <location evidence="1">Phagocytic cup</location>
    </subcellularLocation>
    <subcellularLocation>
        <location evidence="5">Cytoplasm</location>
    </subcellularLocation>
    <subcellularLocation>
        <location evidence="4">Early endosome</location>
    </subcellularLocation>
    <subcellularLocation>
        <location evidence="3">Endoplasmic reticulum</location>
    </subcellularLocation>
    <subcellularLocation>
        <location evidence="6">Golgi apparatus</location>
    </subcellularLocation>
    <subcellularLocation>
        <location evidence="7">Late endosome</location>
    </subcellularLocation>
</comment>
<keyword evidence="13" id="KW-0967">Endosome</keyword>
<evidence type="ECO:0000256" key="14">
    <source>
        <dbReference type="ARBA" id="ARBA00022824"/>
    </source>
</evidence>
<dbReference type="GO" id="GO:0005770">
    <property type="term" value="C:late endosome"/>
    <property type="evidence" value="ECO:0007669"/>
    <property type="project" value="UniProtKB-SubCell"/>
</dbReference>
<accession>A0AAV3AKN7</accession>
<feature type="domain" description="TIR" evidence="25">
    <location>
        <begin position="53"/>
        <end position="171"/>
    </location>
</feature>
<evidence type="ECO:0000256" key="24">
    <source>
        <dbReference type="ARBA" id="ARBA00080195"/>
    </source>
</evidence>
<dbReference type="GO" id="GO:0035666">
    <property type="term" value="P:TRIF-dependent toll-like receptor signaling pathway"/>
    <property type="evidence" value="ECO:0007669"/>
    <property type="project" value="InterPro"/>
</dbReference>
<evidence type="ECO:0000256" key="9">
    <source>
        <dbReference type="ARBA" id="ARBA00022490"/>
    </source>
</evidence>
<comment type="subunit">
    <text evidence="22">Homodimer. Interacts with TLR4, TICAM1, IRF3 and IRF7 in response to LPS. Interacts with IL1R1, IL1RAP, IRAK2, IRAK3 and TRAF6. Interacts with protein kinase-inactive mutants of IRAK1 and IRAK4. Isoform 1 interacts with isoform 2; the interaction occurs in late endosomes and disrupts the interaction between isoform 1 and TICAM1. Interacts with MYD88; the interaction decreases after IL-18 stimulation in a time-dependent manner. Interacts with IL18R1 and IL18RAP. Interacts with TLR2. Interacts with RAB11FIP2.</text>
</comment>
<dbReference type="GO" id="GO:0043123">
    <property type="term" value="P:positive regulation of canonical NF-kappaB signal transduction"/>
    <property type="evidence" value="ECO:0007669"/>
    <property type="project" value="TreeGrafter"/>
</dbReference>
<evidence type="ECO:0000256" key="12">
    <source>
        <dbReference type="ARBA" id="ARBA00022707"/>
    </source>
</evidence>